<dbReference type="GO" id="GO:0005975">
    <property type="term" value="P:carbohydrate metabolic process"/>
    <property type="evidence" value="ECO:0007669"/>
    <property type="project" value="InterPro"/>
</dbReference>
<dbReference type="GO" id="GO:0004674">
    <property type="term" value="F:protein serine/threonine kinase activity"/>
    <property type="evidence" value="ECO:0007669"/>
    <property type="project" value="UniProtKB-KW"/>
</dbReference>
<feature type="region of interest" description="Disordered" evidence="1">
    <location>
        <begin position="868"/>
        <end position="893"/>
    </location>
</feature>
<dbReference type="GO" id="GO:0031179">
    <property type="term" value="P:peptide modification"/>
    <property type="evidence" value="ECO:0007669"/>
    <property type="project" value="InterPro"/>
</dbReference>
<dbReference type="Gene3D" id="1.10.510.10">
    <property type="entry name" value="Transferase(Phosphotransferase) domain 1"/>
    <property type="match status" value="1"/>
</dbReference>
<dbReference type="Gene3D" id="1.50.10.10">
    <property type="match status" value="2"/>
</dbReference>
<protein>
    <submittedName>
        <fullName evidence="3">Serine/threonine protein kinase</fullName>
    </submittedName>
</protein>
<dbReference type="InterPro" id="IPR011009">
    <property type="entry name" value="Kinase-like_dom_sf"/>
</dbReference>
<keyword evidence="3" id="KW-0723">Serine/threonine-protein kinase</keyword>
<comment type="caution">
    <text evidence="3">The sequence shown here is derived from an EMBL/GenBank/DDBJ whole genome shotgun (WGS) entry which is preliminary data.</text>
</comment>
<dbReference type="InterPro" id="IPR012341">
    <property type="entry name" value="6hp_glycosidase-like_sf"/>
</dbReference>
<feature type="compositionally biased region" description="Polar residues" evidence="1">
    <location>
        <begin position="881"/>
        <end position="893"/>
    </location>
</feature>
<feature type="compositionally biased region" description="Basic and acidic residues" evidence="1">
    <location>
        <begin position="468"/>
        <end position="482"/>
    </location>
</feature>
<evidence type="ECO:0000313" key="3">
    <source>
        <dbReference type="EMBL" id="TJZ57391.1"/>
    </source>
</evidence>
<proteinExistence type="predicted"/>
<dbReference type="InterPro" id="IPR000719">
    <property type="entry name" value="Prot_kinase_dom"/>
</dbReference>
<keyword evidence="3" id="KW-0418">Kinase</keyword>
<dbReference type="InterPro" id="IPR058053">
    <property type="entry name" value="RamC_C"/>
</dbReference>
<dbReference type="CDD" id="cd04791">
    <property type="entry name" value="LanC_SerThrkinase"/>
    <property type="match status" value="1"/>
</dbReference>
<gene>
    <name evidence="3" type="ORF">FCH28_08195</name>
</gene>
<dbReference type="EMBL" id="SUMB01000002">
    <property type="protein sequence ID" value="TJZ57391.1"/>
    <property type="molecule type" value="Genomic_DNA"/>
</dbReference>
<reference evidence="3 4" key="1">
    <citation type="submission" date="2019-04" db="EMBL/GenBank/DDBJ databases">
        <title>Streptomyces piniterrae sp. nov., a heliquinomycin-producing actinomycete isolated from rhizosphere soil of Pinus yunnanensis.</title>
        <authorList>
            <person name="Zhuang X."/>
            <person name="Zhao J."/>
        </authorList>
    </citation>
    <scope>NUCLEOTIDE SEQUENCE [LARGE SCALE GENOMIC DNA]</scope>
    <source>
        <strain evidence="4">jys28</strain>
    </source>
</reference>
<organism evidence="3 4">
    <name type="scientific">Streptomyces piniterrae</name>
    <dbReference type="NCBI Taxonomy" id="2571125"/>
    <lineage>
        <taxon>Bacteria</taxon>
        <taxon>Bacillati</taxon>
        <taxon>Actinomycetota</taxon>
        <taxon>Actinomycetes</taxon>
        <taxon>Kitasatosporales</taxon>
        <taxon>Streptomycetaceae</taxon>
        <taxon>Streptomyces</taxon>
    </lineage>
</organism>
<dbReference type="RefSeq" id="WP_136739009.1">
    <property type="nucleotide sequence ID" value="NZ_SUMB01000002.1"/>
</dbReference>
<dbReference type="Proteomes" id="UP000308697">
    <property type="component" value="Unassembled WGS sequence"/>
</dbReference>
<accession>A0A4U0NS03</accession>
<dbReference type="InterPro" id="IPR053524">
    <property type="entry name" value="Aerial_hyphae_peptide-synth"/>
</dbReference>
<dbReference type="SUPFAM" id="SSF158745">
    <property type="entry name" value="LanC-like"/>
    <property type="match status" value="1"/>
</dbReference>
<dbReference type="InterPro" id="IPR007822">
    <property type="entry name" value="LANC-like"/>
</dbReference>
<feature type="domain" description="Protein kinase" evidence="2">
    <location>
        <begin position="227"/>
        <end position="496"/>
    </location>
</feature>
<dbReference type="Pfam" id="PF00069">
    <property type="entry name" value="Pkinase"/>
    <property type="match status" value="1"/>
</dbReference>
<dbReference type="PROSITE" id="PS50011">
    <property type="entry name" value="PROTEIN_KINASE_DOM"/>
    <property type="match status" value="1"/>
</dbReference>
<keyword evidence="4" id="KW-1185">Reference proteome</keyword>
<evidence type="ECO:0000259" key="2">
    <source>
        <dbReference type="PROSITE" id="PS50011"/>
    </source>
</evidence>
<dbReference type="SUPFAM" id="SSF56112">
    <property type="entry name" value="Protein kinase-like (PK-like)"/>
    <property type="match status" value="1"/>
</dbReference>
<dbReference type="Pfam" id="PF25816">
    <property type="entry name" value="RamC_N"/>
    <property type="match status" value="1"/>
</dbReference>
<sequence>MKMRHQQFSLIDPVFYETPYGVRPGDTSFAVGTLTPPDGWQRHEGEAWLHLAPKDRQLPDQGWKIHVSARPENAERVLRKVWQHCTRHRLAFKFLRTPRLHLLQNSKYADRSSSGKLATLYPCDEQELEATLNGLAAELGEEPGPYILSDLRWGAGPLHVRYGGFAERYCTDLHGEPVLAIERPDGQLVPDERRPAFHLPSWVPLPDFLTPHRDARNDKAGAEQFPYDIDGVLHFSNGGGVYSARAKSDGTRVVLKEARPHIGSDSRQRDAQDRLHHEARMLRRLDGLPGVPAFHRHFTEWEHHFLAMEHVEGTPLTQWVVLHHPLTRACPDPQEIRRYADQVRAIIERTRVITDSLLERGTAHGDLHPGNLIVADDGSVHLVDFEFARDRGEDPEPGLGAPGFVPPPGLTDEQAHRFATAAIWLHCMLPLSPLLELAPEKTERQVREVQQLFELPHDICEAFLDDLRPTPKDAAPPRREVGDSPLRFGPQAPPWSEIRASAARALTLSATPHRQDRLFPGDVKQFPHGGSGFAYGAAGVLHALATAGRRRDPRLEEWLLESVTRRTPLLPGFYDGALGISYALDGLGYRDAADRLVAQALGRLPEVTGANLFDGLAGTGLQLLRRTRSGQEDHRAVIGEIANRLAGSVESGVLRGSPGGAGGQRQDPGTRRMTYEAGLLYGWSGVALFFLHLQELTKDEACLDLARRALHRDLDSCVELADGSVQIRDDANRALPYLANGGAGIALIADLLLAVRHDDRSAEALPGLLLACTPELVLGSGLFHGRAGLLAVLSRLTARRPELGHGTSSHRLLGTLDRHALSYRGHLAFPGDHNLRLSMDVATGTAGVLLALKTAYGKEDTEFLPFISLPGDTPGPDTEGSPRSDSATEFTER</sequence>
<dbReference type="PRINTS" id="PR01955">
    <property type="entry name" value="LANCFRANKIA"/>
</dbReference>
<name>A0A4U0NS03_9ACTN</name>
<feature type="region of interest" description="Disordered" evidence="1">
    <location>
        <begin position="468"/>
        <end position="493"/>
    </location>
</feature>
<dbReference type="NCBIfam" id="NF038151">
    <property type="entry name" value="lanthi_synth_III"/>
    <property type="match status" value="1"/>
</dbReference>
<dbReference type="AlphaFoldDB" id="A0A4U0NS03"/>
<dbReference type="SMART" id="SM01260">
    <property type="entry name" value="LANC_like"/>
    <property type="match status" value="1"/>
</dbReference>
<dbReference type="SMART" id="SM00220">
    <property type="entry name" value="S_TKc"/>
    <property type="match status" value="1"/>
</dbReference>
<dbReference type="OrthoDB" id="1492512at2"/>
<keyword evidence="3" id="KW-0808">Transferase</keyword>
<evidence type="ECO:0000313" key="4">
    <source>
        <dbReference type="Proteomes" id="UP000308697"/>
    </source>
</evidence>
<evidence type="ECO:0000256" key="1">
    <source>
        <dbReference type="SAM" id="MobiDB-lite"/>
    </source>
</evidence>
<dbReference type="InterPro" id="IPR057929">
    <property type="entry name" value="RamC_N"/>
</dbReference>
<dbReference type="GO" id="GO:0005524">
    <property type="term" value="F:ATP binding"/>
    <property type="evidence" value="ECO:0007669"/>
    <property type="project" value="InterPro"/>
</dbReference>